<evidence type="ECO:0000313" key="2">
    <source>
        <dbReference type="Proteomes" id="UP000282957"/>
    </source>
</evidence>
<dbReference type="EMBL" id="SACL01000001">
    <property type="protein sequence ID" value="RVT99245.1"/>
    <property type="molecule type" value="Genomic_DNA"/>
</dbReference>
<dbReference type="Proteomes" id="UP000282957">
    <property type="component" value="Unassembled WGS sequence"/>
</dbReference>
<evidence type="ECO:0000313" key="1">
    <source>
        <dbReference type="EMBL" id="RVT99245.1"/>
    </source>
</evidence>
<sequence>MRHMAPAAPDVSIIIPASGTAVALRQAVQSIGPADNVEILLVTEREPMTVPDDPRIIVLKAAHQGPNAARNLALQVARAPLVAFLNPADRWMPGKLAAQMALHSARTELGLSFTDYRMFGAGGRESMGMLAMASGFAQRHGFRSLAFALGDDAMAQIFSEEIVGTSTVMARTDLLRAVGGFDEGLGGAAPWDLWLRMAALAPVGCVPRIMMEQRLPPAWRRHAEAPERLAQLREVARRHRESVRLQNAGALKDCAARLLVREAEARDLLAM</sequence>
<accession>A0A437MNL2</accession>
<dbReference type="SUPFAM" id="SSF53448">
    <property type="entry name" value="Nucleotide-diphospho-sugar transferases"/>
    <property type="match status" value="1"/>
</dbReference>
<gene>
    <name evidence="1" type="ORF">EOD42_03870</name>
</gene>
<dbReference type="OrthoDB" id="6383742at2"/>
<keyword evidence="2" id="KW-1185">Reference proteome</keyword>
<dbReference type="InterPro" id="IPR050834">
    <property type="entry name" value="Glycosyltransf_2"/>
</dbReference>
<dbReference type="PANTHER" id="PTHR43685">
    <property type="entry name" value="GLYCOSYLTRANSFERASE"/>
    <property type="match status" value="1"/>
</dbReference>
<comment type="caution">
    <text evidence="1">The sequence shown here is derived from an EMBL/GenBank/DDBJ whole genome shotgun (WGS) entry which is preliminary data.</text>
</comment>
<dbReference type="PANTHER" id="PTHR43685:SF2">
    <property type="entry name" value="GLYCOSYLTRANSFERASE 2-LIKE DOMAIN-CONTAINING PROTEIN"/>
    <property type="match status" value="1"/>
</dbReference>
<dbReference type="InterPro" id="IPR029044">
    <property type="entry name" value="Nucleotide-diphossugar_trans"/>
</dbReference>
<protein>
    <recommendedName>
        <fullName evidence="3">Glycosyltransferase</fullName>
    </recommendedName>
</protein>
<dbReference type="RefSeq" id="WP_127786062.1">
    <property type="nucleotide sequence ID" value="NZ_SACL01000001.1"/>
</dbReference>
<dbReference type="AlphaFoldDB" id="A0A437MNL2"/>
<dbReference type="Gene3D" id="3.90.550.10">
    <property type="entry name" value="Spore Coat Polysaccharide Biosynthesis Protein SpsA, Chain A"/>
    <property type="match status" value="1"/>
</dbReference>
<proteinExistence type="predicted"/>
<evidence type="ECO:0008006" key="3">
    <source>
        <dbReference type="Google" id="ProtNLM"/>
    </source>
</evidence>
<organism evidence="1 2">
    <name type="scientific">Rhodovarius crocodyli</name>
    <dbReference type="NCBI Taxonomy" id="1979269"/>
    <lineage>
        <taxon>Bacteria</taxon>
        <taxon>Pseudomonadati</taxon>
        <taxon>Pseudomonadota</taxon>
        <taxon>Alphaproteobacteria</taxon>
        <taxon>Acetobacterales</taxon>
        <taxon>Roseomonadaceae</taxon>
        <taxon>Rhodovarius</taxon>
    </lineage>
</organism>
<name>A0A437MNL2_9PROT</name>
<reference evidence="1 2" key="1">
    <citation type="submission" date="2019-01" db="EMBL/GenBank/DDBJ databases">
        <authorList>
            <person name="Chen W.-M."/>
        </authorList>
    </citation>
    <scope>NUCLEOTIDE SEQUENCE [LARGE SCALE GENOMIC DNA]</scope>
    <source>
        <strain evidence="1 2">CCP-6</strain>
    </source>
</reference>